<organism evidence="3 4">
    <name type="scientific">Coniochaeta hoffmannii</name>
    <dbReference type="NCBI Taxonomy" id="91930"/>
    <lineage>
        <taxon>Eukaryota</taxon>
        <taxon>Fungi</taxon>
        <taxon>Dikarya</taxon>
        <taxon>Ascomycota</taxon>
        <taxon>Pezizomycotina</taxon>
        <taxon>Sordariomycetes</taxon>
        <taxon>Sordariomycetidae</taxon>
        <taxon>Coniochaetales</taxon>
        <taxon>Coniochaetaceae</taxon>
        <taxon>Coniochaeta</taxon>
    </lineage>
</organism>
<feature type="compositionally biased region" description="Acidic residues" evidence="2">
    <location>
        <begin position="533"/>
        <end position="546"/>
    </location>
</feature>
<evidence type="ECO:0000256" key="2">
    <source>
        <dbReference type="SAM" id="MobiDB-lite"/>
    </source>
</evidence>
<feature type="compositionally biased region" description="Basic and acidic residues" evidence="2">
    <location>
        <begin position="214"/>
        <end position="224"/>
    </location>
</feature>
<gene>
    <name evidence="3" type="ORF">NKR19_g5644</name>
</gene>
<feature type="compositionally biased region" description="Polar residues" evidence="2">
    <location>
        <begin position="354"/>
        <end position="368"/>
    </location>
</feature>
<keyword evidence="4" id="KW-1185">Reference proteome</keyword>
<comment type="caution">
    <text evidence="3">The sequence shown here is derived from an EMBL/GenBank/DDBJ whole genome shotgun (WGS) entry which is preliminary data.</text>
</comment>
<accession>A0AA38RK38</accession>
<protein>
    <submittedName>
        <fullName evidence="3">Uncharacterized protein</fullName>
    </submittedName>
</protein>
<evidence type="ECO:0000313" key="3">
    <source>
        <dbReference type="EMBL" id="KAJ9149560.1"/>
    </source>
</evidence>
<feature type="compositionally biased region" description="Acidic residues" evidence="2">
    <location>
        <begin position="510"/>
        <end position="519"/>
    </location>
</feature>
<feature type="compositionally biased region" description="Basic and acidic residues" evidence="2">
    <location>
        <begin position="72"/>
        <end position="81"/>
    </location>
</feature>
<feature type="compositionally biased region" description="Acidic residues" evidence="2">
    <location>
        <begin position="436"/>
        <end position="446"/>
    </location>
</feature>
<feature type="compositionally biased region" description="Polar residues" evidence="2">
    <location>
        <begin position="418"/>
        <end position="429"/>
    </location>
</feature>
<feature type="region of interest" description="Disordered" evidence="2">
    <location>
        <begin position="71"/>
        <end position="590"/>
    </location>
</feature>
<proteinExistence type="predicted"/>
<dbReference type="Proteomes" id="UP001174691">
    <property type="component" value="Unassembled WGS sequence"/>
</dbReference>
<evidence type="ECO:0000256" key="1">
    <source>
        <dbReference type="SAM" id="Coils"/>
    </source>
</evidence>
<feature type="compositionally biased region" description="Basic and acidic residues" evidence="2">
    <location>
        <begin position="494"/>
        <end position="504"/>
    </location>
</feature>
<keyword evidence="1" id="KW-0175">Coiled coil</keyword>
<name>A0AA38RK38_9PEZI</name>
<reference evidence="3" key="1">
    <citation type="submission" date="2022-07" db="EMBL/GenBank/DDBJ databases">
        <title>Fungi with potential for degradation of polypropylene.</title>
        <authorList>
            <person name="Gostincar C."/>
        </authorList>
    </citation>
    <scope>NUCLEOTIDE SEQUENCE</scope>
    <source>
        <strain evidence="3">EXF-13287</strain>
    </source>
</reference>
<evidence type="ECO:0000313" key="4">
    <source>
        <dbReference type="Proteomes" id="UP001174691"/>
    </source>
</evidence>
<feature type="compositionally biased region" description="Basic and acidic residues" evidence="2">
    <location>
        <begin position="114"/>
        <end position="128"/>
    </location>
</feature>
<feature type="coiled-coil region" evidence="1">
    <location>
        <begin position="1"/>
        <end position="28"/>
    </location>
</feature>
<dbReference type="AlphaFoldDB" id="A0AA38RK38"/>
<feature type="compositionally biased region" description="Low complexity" evidence="2">
    <location>
        <begin position="182"/>
        <end position="196"/>
    </location>
</feature>
<sequence length="670" mass="71788">MEDSKKLIDELVAKLAELNSKVDSFRQDMLFEFNKFTEDLLKDVPDNVSHEVTRAIAESMAKYPLLSLSSGCEHEHKHRSESPVTPSTAGAMLPRQGRKSPPPILYHTSGIPKNPREGPRGPHDREFEFQGVFTPTYLPLLDGNDPPTPRQPRPVSTLAFKRSASLIPGNGPSPGGEPPYYSPADAQPAAANNNNNDVDEAEVPVVEMIEEVEAPDKGKGKEVIRPSPTRQLTDVSVSSSVASSTSEHKTRRSALRRSSSSNKGSPRRVRFDMEGTEVLPTASPQATESVLESMAGSNPDVEASSAIDDSDDYDGPSLSDVEGQEDHCPRPPRISSTEALRRLSRTPSDDGTVWFSSNETPLPSTNGHGASEPGPSATHSVAETAASPLLIAGSPLSPTSAPSVEQDKPQHAPLPTNGKYTSQATSPPTGAQGKSDEEDDSEEEEFLAIRSPKKAPSPSAASPATMSPPPKSPLAQDVSPQLREESPKPTPTTAHDKGKGKENAPLKPADEDELFDFDDPTTGPATTEKYLPEDEEDEEAVADEGEDKTPPAPLNLYSTSPAVAVPKRKTPSPPQSHNRPMPESIGSYKGQPLRMSVVVSPEIAEMAAAMGDVKTYVGSVHGRTGIDPADESSYRASFSNAKLLSGTPRSFSERMMMEEVMGEADDDDVD</sequence>
<feature type="compositionally biased region" description="Acidic residues" evidence="2">
    <location>
        <begin position="197"/>
        <end position="213"/>
    </location>
</feature>
<feature type="compositionally biased region" description="Low complexity" evidence="2">
    <location>
        <begin position="235"/>
        <end position="245"/>
    </location>
</feature>
<dbReference type="EMBL" id="JANBVN010000079">
    <property type="protein sequence ID" value="KAJ9149560.1"/>
    <property type="molecule type" value="Genomic_DNA"/>
</dbReference>
<feature type="compositionally biased region" description="Low complexity" evidence="2">
    <location>
        <begin position="454"/>
        <end position="465"/>
    </location>
</feature>